<dbReference type="Pfam" id="PF13242">
    <property type="entry name" value="Hydrolase_like"/>
    <property type="match status" value="1"/>
</dbReference>
<dbReference type="InterPro" id="IPR020476">
    <property type="entry name" value="Nudix_hydrolase"/>
</dbReference>
<dbReference type="NCBIfam" id="TIGR01460">
    <property type="entry name" value="HAD-SF-IIA"/>
    <property type="match status" value="1"/>
</dbReference>
<dbReference type="InterPro" id="IPR036412">
    <property type="entry name" value="HAD-like_sf"/>
</dbReference>
<dbReference type="eggNOG" id="COG0647">
    <property type="taxonomic scope" value="Bacteria"/>
</dbReference>
<dbReference type="InterPro" id="IPR023214">
    <property type="entry name" value="HAD_sf"/>
</dbReference>
<dbReference type="Pfam" id="PF13344">
    <property type="entry name" value="Hydrolase_6"/>
    <property type="match status" value="1"/>
</dbReference>
<dbReference type="EMBL" id="JOTN01000006">
    <property type="protein sequence ID" value="KEK19670.1"/>
    <property type="molecule type" value="Genomic_DNA"/>
</dbReference>
<gene>
    <name evidence="3" type="ORF">BAMA_20655</name>
</gene>
<dbReference type="RefSeq" id="WP_034638490.1">
    <property type="nucleotide sequence ID" value="NZ_CBCSJC010000015.1"/>
</dbReference>
<dbReference type="GO" id="GO:0005737">
    <property type="term" value="C:cytoplasm"/>
    <property type="evidence" value="ECO:0007669"/>
    <property type="project" value="TreeGrafter"/>
</dbReference>
<dbReference type="InterPro" id="IPR015797">
    <property type="entry name" value="NUDIX_hydrolase-like_dom_sf"/>
</dbReference>
<protein>
    <recommendedName>
        <fullName evidence="2">Nudix hydrolase domain-containing protein</fullName>
    </recommendedName>
</protein>
<proteinExistence type="predicted"/>
<dbReference type="PROSITE" id="PS00893">
    <property type="entry name" value="NUDIX_BOX"/>
    <property type="match status" value="1"/>
</dbReference>
<keyword evidence="4" id="KW-1185">Reference proteome</keyword>
<dbReference type="SUPFAM" id="SSF56784">
    <property type="entry name" value="HAD-like"/>
    <property type="match status" value="1"/>
</dbReference>
<evidence type="ECO:0000259" key="2">
    <source>
        <dbReference type="PROSITE" id="PS51462"/>
    </source>
</evidence>
<accession>A0A073JZI5</accession>
<dbReference type="OrthoDB" id="9787476at2"/>
<dbReference type="InterPro" id="IPR006357">
    <property type="entry name" value="HAD-SF_hydro_IIA"/>
</dbReference>
<dbReference type="Pfam" id="PF00293">
    <property type="entry name" value="NUDIX"/>
    <property type="match status" value="1"/>
</dbReference>
<reference evidence="3 4" key="1">
    <citation type="submission" date="2014-06" db="EMBL/GenBank/DDBJ databases">
        <title>Draft genome sequence of Bacillus manliponensis JCM 15802 (MCCC 1A00708).</title>
        <authorList>
            <person name="Lai Q."/>
            <person name="Liu Y."/>
            <person name="Shao Z."/>
        </authorList>
    </citation>
    <scope>NUCLEOTIDE SEQUENCE [LARGE SCALE GENOMIC DNA]</scope>
    <source>
        <strain evidence="3 4">JCM 15802</strain>
    </source>
</reference>
<dbReference type="Gene3D" id="3.40.50.1000">
    <property type="entry name" value="HAD superfamily/HAD-like"/>
    <property type="match status" value="2"/>
</dbReference>
<evidence type="ECO:0000256" key="1">
    <source>
        <dbReference type="ARBA" id="ARBA00022801"/>
    </source>
</evidence>
<dbReference type="InterPro" id="IPR000086">
    <property type="entry name" value="NUDIX_hydrolase_dom"/>
</dbReference>
<dbReference type="PANTHER" id="PTHR19288">
    <property type="entry name" value="4-NITROPHENYLPHOSPHATASE-RELATED"/>
    <property type="match status" value="1"/>
</dbReference>
<sequence length="413" mass="46249">MIVNSFDTFLFDLDGVVYIGDKPLPGAVEALKRLRQENKSIRFLTNDPCTTREKTAKSLNNFGIQANSDEVITSSWATAQHLYKKQIKTAFILSDENLKWECEQLGIHITDSEEVEAVVVGWDGNLSFHDIQKAAKLIHNGAAFVATNADLTFPTQDGPLPAVGAIVEAIRVSTKKKPFIVGKPYSYMFQIALEELPSTSKTVMIGDNRYTDILGAHQAGLQAILVCNEKTIDFPSTTDFRNPDAKIQTLQDLFNTQIRIKGWNQPPFAWPEDIKAGVAGIILDQEEQVFLMKRADNGLWGIPSGHVELGETVEEAIMREIYEETGLQVKVTRLIGVYSDPTSQVFEYPDGRVNHFITTCFQCEVVGGALQIENDETLDAKYFPINQLPKDLLHMHPRWLKDALDQTSVAYIR</sequence>
<dbReference type="PRINTS" id="PR00502">
    <property type="entry name" value="NUDIXFAMILY"/>
</dbReference>
<dbReference type="Proteomes" id="UP000027822">
    <property type="component" value="Unassembled WGS sequence"/>
</dbReference>
<dbReference type="SUPFAM" id="SSF55811">
    <property type="entry name" value="Nudix"/>
    <property type="match status" value="1"/>
</dbReference>
<dbReference type="NCBIfam" id="TIGR01549">
    <property type="entry name" value="HAD-SF-IA-v1"/>
    <property type="match status" value="1"/>
</dbReference>
<comment type="caution">
    <text evidence="3">The sequence shown here is derived from an EMBL/GenBank/DDBJ whole genome shotgun (WGS) entry which is preliminary data.</text>
</comment>
<dbReference type="Gene3D" id="3.90.79.10">
    <property type="entry name" value="Nucleoside Triphosphate Pyrophosphohydrolase"/>
    <property type="match status" value="1"/>
</dbReference>
<dbReference type="PANTHER" id="PTHR19288:SF46">
    <property type="entry name" value="HALOACID DEHALOGENASE-LIKE HYDROLASE DOMAIN-CONTAINING PROTEIN 2"/>
    <property type="match status" value="1"/>
</dbReference>
<feature type="domain" description="Nudix hydrolase" evidence="2">
    <location>
        <begin position="273"/>
        <end position="406"/>
    </location>
</feature>
<evidence type="ECO:0000313" key="4">
    <source>
        <dbReference type="Proteomes" id="UP000027822"/>
    </source>
</evidence>
<organism evidence="3 4">
    <name type="scientific">Bacillus manliponensis</name>
    <dbReference type="NCBI Taxonomy" id="574376"/>
    <lineage>
        <taxon>Bacteria</taxon>
        <taxon>Bacillati</taxon>
        <taxon>Bacillota</taxon>
        <taxon>Bacilli</taxon>
        <taxon>Bacillales</taxon>
        <taxon>Bacillaceae</taxon>
        <taxon>Bacillus</taxon>
        <taxon>Bacillus cereus group</taxon>
    </lineage>
</organism>
<evidence type="ECO:0000313" key="3">
    <source>
        <dbReference type="EMBL" id="KEK19670.1"/>
    </source>
</evidence>
<dbReference type="InterPro" id="IPR006439">
    <property type="entry name" value="HAD-SF_hydro_IA"/>
</dbReference>
<dbReference type="InterPro" id="IPR020084">
    <property type="entry name" value="NUDIX_hydrolase_CS"/>
</dbReference>
<keyword evidence="1" id="KW-0378">Hydrolase</keyword>
<name>A0A073JZI5_9BACI</name>
<dbReference type="AlphaFoldDB" id="A0A073JZI5"/>
<dbReference type="PROSITE" id="PS51462">
    <property type="entry name" value="NUDIX"/>
    <property type="match status" value="1"/>
</dbReference>
<dbReference type="STRING" id="574376.BAMA_20655"/>
<dbReference type="GO" id="GO:0016791">
    <property type="term" value="F:phosphatase activity"/>
    <property type="evidence" value="ECO:0007669"/>
    <property type="project" value="TreeGrafter"/>
</dbReference>